<reference evidence="2" key="1">
    <citation type="journal article" date="2016" name="Nat. Biotechnol.">
        <title>Sequencing wild and cultivated cassava and related species reveals extensive interspecific hybridization and genetic diversity.</title>
        <authorList>
            <person name="Bredeson J.V."/>
            <person name="Lyons J.B."/>
            <person name="Prochnik S.E."/>
            <person name="Wu G.A."/>
            <person name="Ha C.M."/>
            <person name="Edsinger-Gonzales E."/>
            <person name="Grimwood J."/>
            <person name="Schmutz J."/>
            <person name="Rabbi I.Y."/>
            <person name="Egesi C."/>
            <person name="Nauluvula P."/>
            <person name="Lebot V."/>
            <person name="Ndunguru J."/>
            <person name="Mkamilo G."/>
            <person name="Bart R.S."/>
            <person name="Setter T.L."/>
            <person name="Gleadow R.M."/>
            <person name="Kulakow P."/>
            <person name="Ferguson M.E."/>
            <person name="Rounsley S."/>
            <person name="Rokhsar D.S."/>
        </authorList>
    </citation>
    <scope>NUCLEOTIDE SEQUENCE [LARGE SCALE GENOMIC DNA]</scope>
    <source>
        <strain evidence="2">cv. AM560-2</strain>
    </source>
</reference>
<evidence type="ECO:0000313" key="2">
    <source>
        <dbReference type="Proteomes" id="UP000091857"/>
    </source>
</evidence>
<proteinExistence type="predicted"/>
<sequence>MQMNIFHSCCVSELFSLERHCLFYIKLGEIYEIFLAHCNYNTNLIWLTLISVFVWFIGFSSKDFDGLDKLLLLVQKADEMSNCGGDNSNLGSSSSPPPVPQQDVGGKNKRKLVDPSPGNPISLPSFPTEFPRCGSYLDKSQNPQSDLGHSVVGSSQPNIAAEADEPTDWSDPLAFHLEELLLFNIRTIFQNAIKQLCLSGFSEHVAQRAITRLGLYQGGRDIVANIVTDALALLTSGKDIDSTKDIVFENLQQMVEYTMLELVNVVRQVKPSLSTGEAMWRLLICDMNISQACAAEGDLLGECGCKAIPGASSSNSSLPKSRSKAQCSEPIPSSNPSSRTSQTSPSEGKSKKARKSRSKKELAARNKTLNPDKVPGNKGKSGKAASSGRLIMENRMKSSSESHGLQTKGSASNTKDKVEAPVREGSSHVPNKSPSAVSASDDPSKVHKEGTTSAANTELTVSGKKPLLKPEANTAVFPKISDYYSRIPYDESLGKYIPQDEKDELILKLVPQVQELQNELQSWTDWANQKVRQATHRLSKDKPELKALRLEKEEKKTLEENTLRRISEMELALVNAAGQVEAANSTICKLEEEQSLLHDEFDTVKLQAVEADVNCEEALEREKKALKDAQSWKGQKSLLQEELQTHKQRVTELQRKIGEAEKIKNHFEARWEQERMLNEKLLAEAASIRNEREQLEAAAKAGEDIIRQKAEEDLKKYMENISKLEKEISKLRLTSDASKIAALRRSVDGNYGGTSIQSMKGSQDSNVLRKADFQETCGSGGLKRDRECVMCLSEEKCVVFLPCAHQVLCTKCNEIHGKQGMKDCPSCRTPIQRRIAARFARP</sequence>
<organism evidence="1 2">
    <name type="scientific">Manihot esculenta</name>
    <name type="common">Cassava</name>
    <name type="synonym">Jatropha manihot</name>
    <dbReference type="NCBI Taxonomy" id="3983"/>
    <lineage>
        <taxon>Eukaryota</taxon>
        <taxon>Viridiplantae</taxon>
        <taxon>Streptophyta</taxon>
        <taxon>Embryophyta</taxon>
        <taxon>Tracheophyta</taxon>
        <taxon>Spermatophyta</taxon>
        <taxon>Magnoliopsida</taxon>
        <taxon>eudicotyledons</taxon>
        <taxon>Gunneridae</taxon>
        <taxon>Pentapetalae</taxon>
        <taxon>rosids</taxon>
        <taxon>fabids</taxon>
        <taxon>Malpighiales</taxon>
        <taxon>Euphorbiaceae</taxon>
        <taxon>Crotonoideae</taxon>
        <taxon>Manihoteae</taxon>
        <taxon>Manihot</taxon>
    </lineage>
</organism>
<name>A0ACB7IHK0_MANES</name>
<evidence type="ECO:0000313" key="1">
    <source>
        <dbReference type="EMBL" id="KAG8663438.1"/>
    </source>
</evidence>
<dbReference type="EMBL" id="CM004387">
    <property type="protein sequence ID" value="KAG8663438.1"/>
    <property type="molecule type" value="Genomic_DNA"/>
</dbReference>
<protein>
    <submittedName>
        <fullName evidence="1">Uncharacterized protein</fullName>
    </submittedName>
</protein>
<accession>A0ACB7IHK0</accession>
<gene>
    <name evidence="1" type="ORF">MANES_01G211400v8</name>
</gene>
<keyword evidence="2" id="KW-1185">Reference proteome</keyword>
<dbReference type="Proteomes" id="UP000091857">
    <property type="component" value="Chromosome 1"/>
</dbReference>
<comment type="caution">
    <text evidence="1">The sequence shown here is derived from an EMBL/GenBank/DDBJ whole genome shotgun (WGS) entry which is preliminary data.</text>
</comment>